<comment type="caution">
    <text evidence="1">The sequence shown here is derived from an EMBL/GenBank/DDBJ whole genome shotgun (WGS) entry which is preliminary data.</text>
</comment>
<dbReference type="RefSeq" id="WP_107828134.1">
    <property type="nucleotide sequence ID" value="NZ_CP160205.1"/>
</dbReference>
<gene>
    <name evidence="1" type="ORF">C8P68_10396</name>
</gene>
<organism evidence="1 2">
    <name type="scientific">Mucilaginibacter yixingensis</name>
    <dbReference type="NCBI Taxonomy" id="1295612"/>
    <lineage>
        <taxon>Bacteria</taxon>
        <taxon>Pseudomonadati</taxon>
        <taxon>Bacteroidota</taxon>
        <taxon>Sphingobacteriia</taxon>
        <taxon>Sphingobacteriales</taxon>
        <taxon>Sphingobacteriaceae</taxon>
        <taxon>Mucilaginibacter</taxon>
    </lineage>
</organism>
<evidence type="ECO:0008006" key="3">
    <source>
        <dbReference type="Google" id="ProtNLM"/>
    </source>
</evidence>
<protein>
    <recommendedName>
        <fullName evidence="3">Lipocalin-like protein</fullName>
    </recommendedName>
</protein>
<sequence>MKKWCLLVFGIALCSCNEQPKTNKHTLNNQAVSQTAIVGDWTLDGMYAGIDTLNIPDVPDIKLETNISFYNNGQYKKHDAYYTIKNHREKAPGYTSNYRLNGDTLFLYEPMVKHWYALYLKISSKNKMEIGSRKGYSHLDIHYYFSKARKQ</sequence>
<accession>A0A2T5JAP1</accession>
<keyword evidence="2" id="KW-1185">Reference proteome</keyword>
<proteinExistence type="predicted"/>
<evidence type="ECO:0000313" key="1">
    <source>
        <dbReference type="EMBL" id="PTQ97937.1"/>
    </source>
</evidence>
<dbReference type="EMBL" id="QAOQ01000003">
    <property type="protein sequence ID" value="PTQ97937.1"/>
    <property type="molecule type" value="Genomic_DNA"/>
</dbReference>
<name>A0A2T5JAP1_9SPHI</name>
<dbReference type="AlphaFoldDB" id="A0A2T5JAP1"/>
<dbReference type="PROSITE" id="PS51257">
    <property type="entry name" value="PROKAR_LIPOPROTEIN"/>
    <property type="match status" value="1"/>
</dbReference>
<reference evidence="1 2" key="1">
    <citation type="submission" date="2018-04" db="EMBL/GenBank/DDBJ databases">
        <title>Genomic Encyclopedia of Archaeal and Bacterial Type Strains, Phase II (KMG-II): from individual species to whole genera.</title>
        <authorList>
            <person name="Goeker M."/>
        </authorList>
    </citation>
    <scope>NUCLEOTIDE SEQUENCE [LARGE SCALE GENOMIC DNA]</scope>
    <source>
        <strain evidence="1 2">DSM 26809</strain>
    </source>
</reference>
<evidence type="ECO:0000313" key="2">
    <source>
        <dbReference type="Proteomes" id="UP000244168"/>
    </source>
</evidence>
<dbReference type="Proteomes" id="UP000244168">
    <property type="component" value="Unassembled WGS sequence"/>
</dbReference>